<proteinExistence type="predicted"/>
<evidence type="ECO:0000256" key="1">
    <source>
        <dbReference type="SAM" id="SignalP"/>
    </source>
</evidence>
<dbReference type="HOGENOM" id="CLU_2117600_0_0_7"/>
<organism evidence="2 3">
    <name type="scientific">Halobacteriovorax marinus (strain ATCC BAA-682 / DSM 15412 / SJ)</name>
    <name type="common">Bacteriovorax marinus</name>
    <dbReference type="NCBI Taxonomy" id="862908"/>
    <lineage>
        <taxon>Bacteria</taxon>
        <taxon>Pseudomonadati</taxon>
        <taxon>Bdellovibrionota</taxon>
        <taxon>Bacteriovoracia</taxon>
        <taxon>Bacteriovoracales</taxon>
        <taxon>Halobacteriovoraceae</taxon>
        <taxon>Halobacteriovorax</taxon>
    </lineage>
</organism>
<feature type="chain" id="PRO_5003154653" evidence="1">
    <location>
        <begin position="19"/>
        <end position="114"/>
    </location>
</feature>
<keyword evidence="3" id="KW-1185">Reference proteome</keyword>
<dbReference type="RefSeq" id="WP_014244212.1">
    <property type="nucleotide sequence ID" value="NC_016620.1"/>
</dbReference>
<dbReference type="AlphaFoldDB" id="E1X0U1"/>
<evidence type="ECO:0000313" key="2">
    <source>
        <dbReference type="EMBL" id="CBW26429.1"/>
    </source>
</evidence>
<dbReference type="PATRIC" id="fig|862908.3.peg.1503"/>
<dbReference type="KEGG" id="bmx:BMS_1579"/>
<evidence type="ECO:0000313" key="3">
    <source>
        <dbReference type="Proteomes" id="UP000008963"/>
    </source>
</evidence>
<accession>E1X0U1</accession>
<reference evidence="3" key="1">
    <citation type="journal article" date="2013" name="ISME J.">
        <title>A small predatory core genome in the divergent marine Bacteriovorax marinus SJ and the terrestrial Bdellovibrio bacteriovorus.</title>
        <authorList>
            <person name="Crossman L.C."/>
            <person name="Chen H."/>
            <person name="Cerdeno-Tarraga A.M."/>
            <person name="Brooks K."/>
            <person name="Quail M.A."/>
            <person name="Pineiro S.A."/>
            <person name="Hobley L."/>
            <person name="Sockett R.E."/>
            <person name="Bentley S.D."/>
            <person name="Parkhill J."/>
            <person name="Williams H.N."/>
            <person name="Stine O.C."/>
        </authorList>
    </citation>
    <scope>NUCLEOTIDE SEQUENCE [LARGE SCALE GENOMIC DNA]</scope>
    <source>
        <strain evidence="3">ATCC BAA-682 / DSM 15412 / SJ</strain>
    </source>
</reference>
<sequence>MKNILVGLMFIFTGNAMAFNYPGFDFPDFSDFERAQEIFDQTYQELTTSTEVMDLVEKVEYTNEAVCTPLKTKASQFIWMKLKYECTADQDFTLVIKAKLKNDKVKIKNYKIKF</sequence>
<gene>
    <name evidence="2" type="ordered locus">BMS_1579</name>
</gene>
<dbReference type="OrthoDB" id="5296655at2"/>
<dbReference type="Proteomes" id="UP000008963">
    <property type="component" value="Chromosome"/>
</dbReference>
<name>E1X0U1_HALMS</name>
<protein>
    <submittedName>
        <fullName evidence="2">Exported protein</fullName>
    </submittedName>
</protein>
<keyword evidence="1" id="KW-0732">Signal</keyword>
<dbReference type="EMBL" id="FQ312005">
    <property type="protein sequence ID" value="CBW26429.1"/>
    <property type="molecule type" value="Genomic_DNA"/>
</dbReference>
<feature type="signal peptide" evidence="1">
    <location>
        <begin position="1"/>
        <end position="18"/>
    </location>
</feature>